<dbReference type="KEGG" id="lact:D7I46_07055"/>
<protein>
    <submittedName>
        <fullName evidence="1">Uncharacterized protein</fullName>
    </submittedName>
</protein>
<sequence>MKQADSEYEPMVDLATRQLAERMAERAVVTHELYKYDYFEPQFISDFIAEFVISAYANYWIKPEHLDEESMLILFVNLASENMRGVPNEAVQYHRLFGQLCDLYYEQGCLRGVLVDDFEYKQMLLGILADIYSQKLT</sequence>
<dbReference type="OrthoDB" id="2242109at2"/>
<dbReference type="Proteomes" id="UP000269374">
    <property type="component" value="Chromosome"/>
</dbReference>
<organism evidence="1 2">
    <name type="scientific">Lactococcus allomyrinae</name>
    <dbReference type="NCBI Taxonomy" id="2419773"/>
    <lineage>
        <taxon>Bacteria</taxon>
        <taxon>Bacillati</taxon>
        <taxon>Bacillota</taxon>
        <taxon>Bacilli</taxon>
        <taxon>Lactobacillales</taxon>
        <taxon>Streptococcaceae</taxon>
        <taxon>Lactococcus</taxon>
    </lineage>
</organism>
<proteinExistence type="predicted"/>
<keyword evidence="2" id="KW-1185">Reference proteome</keyword>
<name>A0A387BLK0_9LACT</name>
<evidence type="ECO:0000313" key="2">
    <source>
        <dbReference type="Proteomes" id="UP000269374"/>
    </source>
</evidence>
<accession>A0A387BLK0</accession>
<reference evidence="1 2" key="1">
    <citation type="submission" date="2018-09" db="EMBL/GenBank/DDBJ databases">
        <title>Genome sequencing of strain 1JSPR-7.</title>
        <authorList>
            <person name="Heo J."/>
            <person name="Kim S.-J."/>
            <person name="Kwon S.-W."/>
        </authorList>
    </citation>
    <scope>NUCLEOTIDE SEQUENCE [LARGE SCALE GENOMIC DNA]</scope>
    <source>
        <strain evidence="1 2">1JSPR-7</strain>
    </source>
</reference>
<dbReference type="EMBL" id="CP032627">
    <property type="protein sequence ID" value="AYG01947.1"/>
    <property type="molecule type" value="Genomic_DNA"/>
</dbReference>
<gene>
    <name evidence="1" type="ORF">D7I46_07055</name>
</gene>
<dbReference type="AlphaFoldDB" id="A0A387BLK0"/>
<evidence type="ECO:0000313" key="1">
    <source>
        <dbReference type="EMBL" id="AYG01947.1"/>
    </source>
</evidence>